<protein>
    <submittedName>
        <fullName evidence="1">DUF2551 domain-containing protein</fullName>
    </submittedName>
</protein>
<evidence type="ECO:0000313" key="1">
    <source>
        <dbReference type="EMBL" id="HEH34572.1"/>
    </source>
</evidence>
<accession>A0A7J2THS4</accession>
<dbReference type="EMBL" id="DSLA01000003">
    <property type="protein sequence ID" value="HEH34572.1"/>
    <property type="molecule type" value="Genomic_DNA"/>
</dbReference>
<reference evidence="1" key="1">
    <citation type="journal article" date="2020" name="mSystems">
        <title>Genome- and Community-Level Interaction Insights into Carbon Utilization and Element Cycling Functions of Hydrothermarchaeota in Hydrothermal Sediment.</title>
        <authorList>
            <person name="Zhou Z."/>
            <person name="Liu Y."/>
            <person name="Xu W."/>
            <person name="Pan J."/>
            <person name="Luo Z.H."/>
            <person name="Li M."/>
        </authorList>
    </citation>
    <scope>NUCLEOTIDE SEQUENCE [LARGE SCALE GENOMIC DNA]</scope>
    <source>
        <strain evidence="1">SpSt-26</strain>
    </source>
</reference>
<organism evidence="1">
    <name type="scientific">Archaeoglobus fulgidus</name>
    <dbReference type="NCBI Taxonomy" id="2234"/>
    <lineage>
        <taxon>Archaea</taxon>
        <taxon>Methanobacteriati</taxon>
        <taxon>Methanobacteriota</taxon>
        <taxon>Archaeoglobi</taxon>
        <taxon>Archaeoglobales</taxon>
        <taxon>Archaeoglobaceae</taxon>
        <taxon>Archaeoglobus</taxon>
    </lineage>
</organism>
<comment type="caution">
    <text evidence="1">The sequence shown here is derived from an EMBL/GenBank/DDBJ whole genome shotgun (WGS) entry which is preliminary data.</text>
</comment>
<name>A0A7J2THS4_ARCFL</name>
<proteinExistence type="predicted"/>
<dbReference type="AlphaFoldDB" id="A0A7J2THS4"/>
<sequence>MNVELRVKKYLEKDKNGIRKELLLIFLDGKKHTSDEIFEILKSKGYDVNRKSVSAMLGVVSSKLGIVKTELGEKKKYYIKSEYVDLVERAVKASI</sequence>
<gene>
    <name evidence="1" type="ORF">ENP88_00125</name>
</gene>
<dbReference type="InterPro" id="IPR020501">
    <property type="entry name" value="Uncharacterised_AF1218"/>
</dbReference>
<dbReference type="Pfam" id="PF10826">
    <property type="entry name" value="DUF2551"/>
    <property type="match status" value="1"/>
</dbReference>